<dbReference type="EMBL" id="VYZN01000037">
    <property type="protein sequence ID" value="KAE9532946.1"/>
    <property type="molecule type" value="Genomic_DNA"/>
</dbReference>
<keyword evidence="5" id="KW-0479">Metal-binding</keyword>
<protein>
    <recommendedName>
        <fullName evidence="9">Peroxidase</fullName>
    </recommendedName>
</protein>
<evidence type="ECO:0000313" key="7">
    <source>
        <dbReference type="EMBL" id="KAE9532946.1"/>
    </source>
</evidence>
<dbReference type="PANTHER" id="PTHR11475:SF4">
    <property type="entry name" value="CHORION PEROXIDASE"/>
    <property type="match status" value="1"/>
</dbReference>
<evidence type="ECO:0000256" key="5">
    <source>
        <dbReference type="PIRSR" id="PIRSR619791-2"/>
    </source>
</evidence>
<keyword evidence="5" id="KW-0408">Iron</keyword>
<dbReference type="Proteomes" id="UP000475862">
    <property type="component" value="Unassembled WGS sequence"/>
</dbReference>
<gene>
    <name evidence="7" type="ORF">AGLY_009374</name>
</gene>
<keyword evidence="5" id="KW-0349">Heme</keyword>
<dbReference type="GO" id="GO:0004601">
    <property type="term" value="F:peroxidase activity"/>
    <property type="evidence" value="ECO:0007669"/>
    <property type="project" value="UniProtKB-KW"/>
</dbReference>
<keyword evidence="6" id="KW-0732">Signal</keyword>
<dbReference type="PRINTS" id="PR00457">
    <property type="entry name" value="ANPEROXIDASE"/>
</dbReference>
<dbReference type="InterPro" id="IPR010255">
    <property type="entry name" value="Haem_peroxidase_sf"/>
</dbReference>
<dbReference type="InterPro" id="IPR019791">
    <property type="entry name" value="Haem_peroxidase_animal"/>
</dbReference>
<dbReference type="GO" id="GO:0020037">
    <property type="term" value="F:heme binding"/>
    <property type="evidence" value="ECO:0007669"/>
    <property type="project" value="InterPro"/>
</dbReference>
<dbReference type="InterPro" id="IPR037120">
    <property type="entry name" value="Haem_peroxidase_sf_animal"/>
</dbReference>
<comment type="caution">
    <text evidence="7">The sequence shown here is derived from an EMBL/GenBank/DDBJ whole genome shotgun (WGS) entry which is preliminary data.</text>
</comment>
<dbReference type="GO" id="GO:0005576">
    <property type="term" value="C:extracellular region"/>
    <property type="evidence" value="ECO:0007669"/>
    <property type="project" value="UniProtKB-SubCell"/>
</dbReference>
<name>A0A6G0TH94_APHGL</name>
<keyword evidence="2" id="KW-0964">Secreted</keyword>
<keyword evidence="8" id="KW-1185">Reference proteome</keyword>
<dbReference type="GO" id="GO:0046872">
    <property type="term" value="F:metal ion binding"/>
    <property type="evidence" value="ECO:0007669"/>
    <property type="project" value="UniProtKB-KW"/>
</dbReference>
<evidence type="ECO:0000256" key="2">
    <source>
        <dbReference type="ARBA" id="ARBA00022525"/>
    </source>
</evidence>
<keyword evidence="3" id="KW-0560">Oxidoreductase</keyword>
<dbReference type="CDD" id="cd09823">
    <property type="entry name" value="peroxinectin_like"/>
    <property type="match status" value="4"/>
</dbReference>
<keyword evidence="4" id="KW-0325">Glycoprotein</keyword>
<evidence type="ECO:0000256" key="4">
    <source>
        <dbReference type="ARBA" id="ARBA00023180"/>
    </source>
</evidence>
<feature type="binding site" description="axial binding residue" evidence="5">
    <location>
        <position position="1116"/>
    </location>
    <ligand>
        <name>heme b</name>
        <dbReference type="ChEBI" id="CHEBI:60344"/>
    </ligand>
    <ligandPart>
        <name>Fe</name>
        <dbReference type="ChEBI" id="CHEBI:18248"/>
    </ligandPart>
</feature>
<dbReference type="PROSITE" id="PS50292">
    <property type="entry name" value="PEROXIDASE_3"/>
    <property type="match status" value="4"/>
</dbReference>
<reference evidence="7 8" key="1">
    <citation type="submission" date="2019-08" db="EMBL/GenBank/DDBJ databases">
        <title>The genome of the soybean aphid Biotype 1, its phylome, world population structure and adaptation to the North American continent.</title>
        <authorList>
            <person name="Giordano R."/>
            <person name="Donthu R.K."/>
            <person name="Hernandez A.G."/>
            <person name="Wright C.L."/>
            <person name="Zimin A.V."/>
        </authorList>
    </citation>
    <scope>NUCLEOTIDE SEQUENCE [LARGE SCALE GENOMIC DNA]</scope>
    <source>
        <tissue evidence="7">Whole aphids</tissue>
    </source>
</reference>
<keyword evidence="3" id="KW-0575">Peroxidase</keyword>
<organism evidence="7 8">
    <name type="scientific">Aphis glycines</name>
    <name type="common">Soybean aphid</name>
    <dbReference type="NCBI Taxonomy" id="307491"/>
    <lineage>
        <taxon>Eukaryota</taxon>
        <taxon>Metazoa</taxon>
        <taxon>Ecdysozoa</taxon>
        <taxon>Arthropoda</taxon>
        <taxon>Hexapoda</taxon>
        <taxon>Insecta</taxon>
        <taxon>Pterygota</taxon>
        <taxon>Neoptera</taxon>
        <taxon>Paraneoptera</taxon>
        <taxon>Hemiptera</taxon>
        <taxon>Sternorrhyncha</taxon>
        <taxon>Aphidomorpha</taxon>
        <taxon>Aphidoidea</taxon>
        <taxon>Aphididae</taxon>
        <taxon>Aphidini</taxon>
        <taxon>Aphis</taxon>
        <taxon>Aphis</taxon>
    </lineage>
</organism>
<evidence type="ECO:0000313" key="8">
    <source>
        <dbReference type="Proteomes" id="UP000475862"/>
    </source>
</evidence>
<evidence type="ECO:0008006" key="9">
    <source>
        <dbReference type="Google" id="ProtNLM"/>
    </source>
</evidence>
<proteinExistence type="predicted"/>
<sequence length="2582" mass="293046">MVKVTILLVLLLGLLCDCDNFQNERNKPNSYTYGSSRTRAKNDIIKTNNIQGEESRHFTMSDEPVLDSCPSKIPSLMDPSTSIGFLQPQEISLADQCFSRPQCDFFNPFRTMDGSCNNLQYPTWGQANTASTRIIQANYSDGYAQPRKSISGRELPNARKIRAAILQDIDKSSSKNNLFVMQYAQIVTHDTEFTLLKESGPNGPLKCCNEDGSAPEILPKECLQIKISDDNEPFSKHRCLSVPRALDTSDRGCNIKPVRQMIGVSSFIDASILYGSDLETSRSIRKFKNGKLRRQLGPNGKSYLPNAKKATELCNVTLDSTVCYVTGDPRVNIQPDMSVVTILLMRLHNYLCDELKRLNPKWDDERIYQEARRLLIAMHQHVTYNELVPVILGKDFARENYLLPLSKGFDDSYDQYLNPTTITSFTAAAFRSLHSSIRGFIELVNEARKITSKIRLSDFFFKPDIVQKQDNYDSFTRGLLTQHAQEVDQYFTEEISEFAVRIPDRHQHIDLPSVDLERGRDYGEPSYNKFRQLCGLNEAKTFDDLIDQIDKKDIKALSKVYEHVDDVDYYVAGLLEKSKPGSMLGHTFQCVVGEMFFRLKYGDRFYYEFGHQIGSFKLDQLEEIRKTTLGLIVCITSDIYSVQRNMFEVPSSRNPLVSCNSIAKLNLSAWKEDLDRRVAKKMKKTIIVFLFLVCVSCQCPKKEENGLRPEKKNQPESRCIHAKNVPKKNHFFRGEGTKNLTMRDEPAIVDPKPAKIPSLMTSTNAFGMLQPIQIDLADKCFPQPKCDPISPFRTIDGSCNNLNFPVWGQTNTASTRIIEANYFDGKSQQRKAISGRELPNSRHIRTTIFLDMDKPAPEHNVLVTQFGQMIAHDTELTFPKLSGNGGKLECCNPDGTTPRFLPKGCLPITIPQNDPGSKKRCMSIPRAADTSDIGCQIQPVRQLIGVTSFIDGSALYGSDPVTARSLRTFNNGKLKIQSGSNGRSFLPNVKKPTQSCNVPTDNSVCYASGDLRVNQHPNMAVNTISLMRLHNILCDEFKRLNPAWNDEKIYQESRRLLIAMYQHITYNEFVPVILGRDYSRENKLLPLSQGYDNNYDELLNPTTFTSFTGAAYRALHSYIQGSMDLVSESRQTTSTLRLSDIFLRPDIVQNKDNYDSLIRGMLTQHAQGQDQFFTTEITEFLFRSPNKTDGVDLITLDLERGRDFGIPSYNKFRQLCGLKAARSFGDLTDQISKKNVDALASLYEHVDDVDYYAAGMLEKQKPGSIFGHTFQCVIGEMFFRWKFGDRFFYEFGNQPGSFSLDQLNEIRKTSLAFLMCVTSDIRFIQRNAFDVPSSRSLNMDKSNGLLSPADINLADKCFPKPDCDINYRYRTMDGSCNNLENPVWGQANTANIRIIQANYSDNHSQIRKSKSGHALPNVRHIRTTAFIDKDFPAPRHNSLMMQFGQIITHDTALLLSKSKLDDGSPLECCNPDSTTPENLPKQCLNITIPDDDPGSKKRCISVARTADTADLGCSIKPVRQQTGASSFLDVSLLYSPENDTAISLRKLVDGELKYQLGPKDQVFLPNADNSTEFCNVNNATAVCYISGDPRVNQLPDLAIETTSFLRLHNYLCKKLKSMNPSWDDERIYQNARRIVIAMYQHVIYNEYVLELLGKEFAKANKLLPLTEGFDYNYNKNLNPTTLSSFAAAAFRSQHSYIQGIRNLVDEFGNVTSKIRLRGYYFIPEIVQKEDNYDHFSRGLLTQNAQDQDQYYTKEVSEFAFRVANEKNRLDLVCLDMERGRDYGLPPYNKFRQLCGLSEAKSFADLNDQMSEEKVNTLTKLYRDVDDVDYYVGGIFENKKPGSVLGHTFQCIVGEMFYRWKFGDRFYYEFGNQTGSFNLEDQLNEIRKTTMASIMCITTNINYVPRNAFVVPNINKNPLVLCDLIPKPNLSAWEENISCELQNKENELYTDLNRNSEIQTIQYEETHNCMSGELILDLNPSIIPSLMDPSNSVGFLQPQDIDLADRCFPKPVCDPTAKYRTMNGSCNNLLFPIWGQSNSANIRIIQADYSDGKNQPRRAKSGKQLPNARKIRTTLFPSVDNPSPKYNTLFMQFGQTVAHDTELILSKVLSNGSDLECCNPDGSTPKILPRDCLQITIPHDDPDSPKRRCFSTPRAADTADLGCDIKPVRQQIAVTSFIDASLLYGSNDITARSLRTFSNGKLRRQLGPKGKSYLPNVKQATKECNVVNDGTVCYASGDVRVNQHPNIAVQTISLLRLHNMLCDDLKKINPSWDDERLYQEARKLLIGMYQHVVYNEFVPGLLGKDYARANKLLPLEKGFNMDYDKFLNPTTITSFTGAAYRSLHSEIQGFMDLVNEARKVTSKIRLSDFFLRTDIVQRGDNYDSFTRGLLSQITQDQDQFFTAEVSEHLFRDPNKTEGFDLVSFDLERGRDFGEPSYNKFRQLCGLSEAKTFDDFTDQITKKNVDALASLYEHVDDVDFYAAGLLEKLKPGSSLGHTFQCISGEMFFRWKFGDRFFYEFGNQTGSFRLDQLDEIRKTSLSLILCMTSDIQSVQRNAFDVISSQNKLIPCSSLPKLNLDPWKEF</sequence>
<dbReference type="Pfam" id="PF03098">
    <property type="entry name" value="An_peroxidase"/>
    <property type="match status" value="4"/>
</dbReference>
<accession>A0A6G0TH94</accession>
<evidence type="ECO:0000256" key="6">
    <source>
        <dbReference type="SAM" id="SignalP"/>
    </source>
</evidence>
<dbReference type="FunFam" id="1.10.640.10:FF:000009">
    <property type="entry name" value="Peroxidase, isoform B"/>
    <property type="match status" value="4"/>
</dbReference>
<dbReference type="GO" id="GO:0006979">
    <property type="term" value="P:response to oxidative stress"/>
    <property type="evidence" value="ECO:0007669"/>
    <property type="project" value="InterPro"/>
</dbReference>
<feature type="chain" id="PRO_5026170831" description="Peroxidase" evidence="6">
    <location>
        <begin position="19"/>
        <end position="2582"/>
    </location>
</feature>
<dbReference type="PANTHER" id="PTHR11475">
    <property type="entry name" value="OXIDASE/PEROXIDASE"/>
    <property type="match status" value="1"/>
</dbReference>
<dbReference type="Gene3D" id="1.10.640.10">
    <property type="entry name" value="Haem peroxidase domain superfamily, animal type"/>
    <property type="match status" value="4"/>
</dbReference>
<dbReference type="SUPFAM" id="SSF48113">
    <property type="entry name" value="Heme-dependent peroxidases"/>
    <property type="match status" value="4"/>
</dbReference>
<evidence type="ECO:0000256" key="3">
    <source>
        <dbReference type="ARBA" id="ARBA00022559"/>
    </source>
</evidence>
<feature type="signal peptide" evidence="6">
    <location>
        <begin position="1"/>
        <end position="18"/>
    </location>
</feature>
<evidence type="ECO:0000256" key="1">
    <source>
        <dbReference type="ARBA" id="ARBA00004613"/>
    </source>
</evidence>
<dbReference type="OrthoDB" id="823504at2759"/>
<comment type="subcellular location">
    <subcellularLocation>
        <location evidence="1">Secreted</location>
    </subcellularLocation>
</comment>